<organism evidence="7 8">
    <name type="scientific">Metallosphaera yellowstonensis MK1</name>
    <dbReference type="NCBI Taxonomy" id="671065"/>
    <lineage>
        <taxon>Archaea</taxon>
        <taxon>Thermoproteota</taxon>
        <taxon>Thermoprotei</taxon>
        <taxon>Sulfolobales</taxon>
        <taxon>Sulfolobaceae</taxon>
        <taxon>Metallosphaera</taxon>
    </lineage>
</organism>
<dbReference type="Gene3D" id="1.20.1250.20">
    <property type="entry name" value="MFS general substrate transporter like domains"/>
    <property type="match status" value="2"/>
</dbReference>
<feature type="transmembrane region" description="Helical" evidence="5">
    <location>
        <begin position="45"/>
        <end position="64"/>
    </location>
</feature>
<keyword evidence="4 5" id="KW-0472">Membrane</keyword>
<feature type="transmembrane region" description="Helical" evidence="5">
    <location>
        <begin position="193"/>
        <end position="212"/>
    </location>
</feature>
<gene>
    <name evidence="7" type="ORF">MetMK1DRAFT_00017770</name>
</gene>
<dbReference type="Proteomes" id="UP000003980">
    <property type="component" value="Unassembled WGS sequence"/>
</dbReference>
<dbReference type="HOGENOM" id="CLU_061946_0_0_2"/>
<dbReference type="OrthoDB" id="43373at2157"/>
<dbReference type="PANTHER" id="PTHR23508:SF10">
    <property type="entry name" value="CARBOXYLIC ACID TRANSPORTER PROTEIN HOMOLOG"/>
    <property type="match status" value="1"/>
</dbReference>
<dbReference type="CDD" id="cd17316">
    <property type="entry name" value="MFS_SV2_like"/>
    <property type="match status" value="1"/>
</dbReference>
<dbReference type="PROSITE" id="PS50850">
    <property type="entry name" value="MFS"/>
    <property type="match status" value="1"/>
</dbReference>
<dbReference type="InterPro" id="IPR036259">
    <property type="entry name" value="MFS_trans_sf"/>
</dbReference>
<dbReference type="STRING" id="671065.MetMK1DRAFT_00017770"/>
<feature type="transmembrane region" description="Helical" evidence="5">
    <location>
        <begin position="129"/>
        <end position="148"/>
    </location>
</feature>
<evidence type="ECO:0000256" key="5">
    <source>
        <dbReference type="SAM" id="Phobius"/>
    </source>
</evidence>
<dbReference type="RefSeq" id="WP_009072630.1">
    <property type="nucleotide sequence ID" value="NZ_JH597768.1"/>
</dbReference>
<evidence type="ECO:0000256" key="2">
    <source>
        <dbReference type="ARBA" id="ARBA00022692"/>
    </source>
</evidence>
<feature type="transmembrane region" description="Helical" evidence="5">
    <location>
        <begin position="346"/>
        <end position="366"/>
    </location>
</feature>
<feature type="transmembrane region" description="Helical" evidence="5">
    <location>
        <begin position="232"/>
        <end position="251"/>
    </location>
</feature>
<feature type="transmembrane region" description="Helical" evidence="5">
    <location>
        <begin position="154"/>
        <end position="172"/>
    </location>
</feature>
<keyword evidence="2 5" id="KW-0812">Transmembrane</keyword>
<feature type="domain" description="Major facilitator superfamily (MFS) profile" evidence="6">
    <location>
        <begin position="4"/>
        <end position="369"/>
    </location>
</feature>
<evidence type="ECO:0000259" key="6">
    <source>
        <dbReference type="PROSITE" id="PS50850"/>
    </source>
</evidence>
<dbReference type="GO" id="GO:0005886">
    <property type="term" value="C:plasma membrane"/>
    <property type="evidence" value="ECO:0007669"/>
    <property type="project" value="TreeGrafter"/>
</dbReference>
<dbReference type="eggNOG" id="arCOG02687">
    <property type="taxonomic scope" value="Archaea"/>
</dbReference>
<feature type="transmembrane region" description="Helical" evidence="5">
    <location>
        <begin position="71"/>
        <end position="93"/>
    </location>
</feature>
<comment type="subcellular location">
    <subcellularLocation>
        <location evidence="1">Membrane</location>
        <topology evidence="1">Multi-pass membrane protein</topology>
    </subcellularLocation>
</comment>
<dbReference type="SUPFAM" id="SSF103473">
    <property type="entry name" value="MFS general substrate transporter"/>
    <property type="match status" value="1"/>
</dbReference>
<dbReference type="Pfam" id="PF07690">
    <property type="entry name" value="MFS_1"/>
    <property type="match status" value="1"/>
</dbReference>
<dbReference type="EMBL" id="JH597768">
    <property type="protein sequence ID" value="EHP69031.1"/>
    <property type="molecule type" value="Genomic_DNA"/>
</dbReference>
<protein>
    <submittedName>
        <fullName evidence="7">Arabinose efflux permease family protein</fullName>
    </submittedName>
</protein>
<sequence length="378" mass="40837">MNWKLVILAVGMSLTFWDIFNVPYIVNYSSSAFHVSQELASFPLSAEMVGYALGGAMNGLLASLRGRRLGLLTSMGLVSMGSLLGLLAVSFYWLIPAELLIGLGIEGELSIVPAYLSETSPPDRRGRNVGLVTASGFLTTLIVGPIAVLAGTGGWRLLFLAGLLVSIVALVLRLRLPESPMWASSKSRLTWDWGALIMLAVWFLSYFAGYSLFSEPIFSLLQEKGFSNSALYFTYILYGDPLGVLLGTFLNDWIERKVSSTMVNVIAGAVLILWPLLKGTSFLIAGFLEMYLQGFKFPVMYTYTAEVFGTRVRTLAYGIADGLGHLGGAVGPLLFSLVYYGDPLGGMALIGFASILAGVFIAVWGVRTTGRSLDQIRG</sequence>
<dbReference type="PANTHER" id="PTHR23508">
    <property type="entry name" value="CARBOXYLIC ACID TRANSPORTER PROTEIN HOMOLOG"/>
    <property type="match status" value="1"/>
</dbReference>
<dbReference type="InterPro" id="IPR020846">
    <property type="entry name" value="MFS_dom"/>
</dbReference>
<feature type="transmembrane region" description="Helical" evidence="5">
    <location>
        <begin position="99"/>
        <end position="117"/>
    </location>
</feature>
<evidence type="ECO:0000256" key="3">
    <source>
        <dbReference type="ARBA" id="ARBA00022989"/>
    </source>
</evidence>
<reference evidence="7 8" key="1">
    <citation type="submission" date="2012-01" db="EMBL/GenBank/DDBJ databases">
        <title>Improved High-Quality Draft sequence of Metallosphaera yellowstonensis MK1.</title>
        <authorList>
            <consortium name="US DOE Joint Genome Institute"/>
            <person name="Lucas S."/>
            <person name="Han J."/>
            <person name="Cheng J.-F."/>
            <person name="Goodwin L."/>
            <person name="Pitluck S."/>
            <person name="Peters L."/>
            <person name="Teshima H."/>
            <person name="Detter J.C."/>
            <person name="Han C."/>
            <person name="Tapia R."/>
            <person name="Land M."/>
            <person name="Hauser L."/>
            <person name="Kyrpides N."/>
            <person name="Kozubal M."/>
            <person name="Macur R.E."/>
            <person name="Jay Z."/>
            <person name="Inskeep W."/>
            <person name="Woyke T."/>
        </authorList>
    </citation>
    <scope>NUCLEOTIDE SEQUENCE [LARGE SCALE GENOMIC DNA]</scope>
    <source>
        <strain evidence="7 8">MK1</strain>
    </source>
</reference>
<keyword evidence="3 5" id="KW-1133">Transmembrane helix</keyword>
<evidence type="ECO:0000256" key="1">
    <source>
        <dbReference type="ARBA" id="ARBA00004141"/>
    </source>
</evidence>
<dbReference type="AlphaFoldDB" id="H2C5F4"/>
<feature type="transmembrane region" description="Helical" evidence="5">
    <location>
        <begin position="258"/>
        <end position="277"/>
    </location>
</feature>
<name>H2C5F4_9CREN</name>
<dbReference type="InterPro" id="IPR011701">
    <property type="entry name" value="MFS"/>
</dbReference>
<proteinExistence type="predicted"/>
<dbReference type="GO" id="GO:0046943">
    <property type="term" value="F:carboxylic acid transmembrane transporter activity"/>
    <property type="evidence" value="ECO:0007669"/>
    <property type="project" value="TreeGrafter"/>
</dbReference>
<keyword evidence="8" id="KW-1185">Reference proteome</keyword>
<accession>H2C5F4</accession>
<evidence type="ECO:0000313" key="8">
    <source>
        <dbReference type="Proteomes" id="UP000003980"/>
    </source>
</evidence>
<evidence type="ECO:0000313" key="7">
    <source>
        <dbReference type="EMBL" id="EHP69031.1"/>
    </source>
</evidence>
<evidence type="ECO:0000256" key="4">
    <source>
        <dbReference type="ARBA" id="ARBA00023136"/>
    </source>
</evidence>